<dbReference type="RefSeq" id="WP_110626099.1">
    <property type="nucleotide sequence ID" value="NZ_CP029788.1"/>
</dbReference>
<dbReference type="Gene3D" id="3.90.79.10">
    <property type="entry name" value="Nucleoside Triphosphate Pyrophosphohydrolase"/>
    <property type="match status" value="1"/>
</dbReference>
<dbReference type="GO" id="GO:0016787">
    <property type="term" value="F:hydrolase activity"/>
    <property type="evidence" value="ECO:0007669"/>
    <property type="project" value="UniProtKB-KW"/>
</dbReference>
<dbReference type="SUPFAM" id="SSF55811">
    <property type="entry name" value="Nudix"/>
    <property type="match status" value="1"/>
</dbReference>
<reference evidence="6 7" key="1">
    <citation type="submission" date="2018-06" db="EMBL/GenBank/DDBJ databases">
        <title>The complete genome sequence of a nosiheptide producer Streptomyces actuosus ATCC 25421: deducing the ability of producing a new class III lantibiotics.</title>
        <authorList>
            <person name="Liu W."/>
            <person name="Sun F."/>
            <person name="Hu Y."/>
        </authorList>
    </citation>
    <scope>NUCLEOTIDE SEQUENCE [LARGE SCALE GENOMIC DNA]</scope>
    <source>
        <strain evidence="6 7">ATCC 25421</strain>
    </source>
</reference>
<dbReference type="OrthoDB" id="4035289at2"/>
<dbReference type="PROSITE" id="PS00893">
    <property type="entry name" value="NUDIX_BOX"/>
    <property type="match status" value="1"/>
</dbReference>
<dbReference type="GO" id="GO:0008168">
    <property type="term" value="F:methyltransferase activity"/>
    <property type="evidence" value="ECO:0007669"/>
    <property type="project" value="UniProtKB-KW"/>
</dbReference>
<dbReference type="InterPro" id="IPR029063">
    <property type="entry name" value="SAM-dependent_MTases_sf"/>
</dbReference>
<dbReference type="SUPFAM" id="SSF53335">
    <property type="entry name" value="S-adenosyl-L-methionine-dependent methyltransferases"/>
    <property type="match status" value="1"/>
</dbReference>
<gene>
    <name evidence="6" type="ORF">DMT42_01685</name>
</gene>
<dbReference type="InterPro" id="IPR020084">
    <property type="entry name" value="NUDIX_hydrolase_CS"/>
</dbReference>
<keyword evidence="7" id="KW-1185">Reference proteome</keyword>
<keyword evidence="3" id="KW-0378">Hydrolase</keyword>
<feature type="region of interest" description="Disordered" evidence="4">
    <location>
        <begin position="384"/>
        <end position="410"/>
    </location>
</feature>
<evidence type="ECO:0000256" key="3">
    <source>
        <dbReference type="ARBA" id="ARBA00022801"/>
    </source>
</evidence>
<evidence type="ECO:0000313" key="7">
    <source>
        <dbReference type="Proteomes" id="UP000247634"/>
    </source>
</evidence>
<name>A0A2U9NV44_STRAS</name>
<comment type="similarity">
    <text evidence="2">Belongs to the Nudix hydrolase family.</text>
</comment>
<evidence type="ECO:0000259" key="5">
    <source>
        <dbReference type="PROSITE" id="PS51462"/>
    </source>
</evidence>
<evidence type="ECO:0000313" key="6">
    <source>
        <dbReference type="EMBL" id="AWT41163.1"/>
    </source>
</evidence>
<dbReference type="Gene3D" id="3.40.50.150">
    <property type="entry name" value="Vaccinia Virus protein VP39"/>
    <property type="match status" value="1"/>
</dbReference>
<dbReference type="InterPro" id="IPR015797">
    <property type="entry name" value="NUDIX_hydrolase-like_dom_sf"/>
</dbReference>
<organism evidence="6 7">
    <name type="scientific">Streptomyces actuosus</name>
    <dbReference type="NCBI Taxonomy" id="1885"/>
    <lineage>
        <taxon>Bacteria</taxon>
        <taxon>Bacillati</taxon>
        <taxon>Actinomycetota</taxon>
        <taxon>Actinomycetes</taxon>
        <taxon>Kitasatosporales</taxon>
        <taxon>Streptomycetaceae</taxon>
        <taxon>Streptomyces</taxon>
    </lineage>
</organism>
<dbReference type="AlphaFoldDB" id="A0A2U9NV44"/>
<dbReference type="PANTHER" id="PTHR43046:SF2">
    <property type="entry name" value="8-OXO-DGTP DIPHOSPHATASE-RELATED"/>
    <property type="match status" value="1"/>
</dbReference>
<proteinExistence type="inferred from homology"/>
<dbReference type="Pfam" id="PF13649">
    <property type="entry name" value="Methyltransf_25"/>
    <property type="match status" value="1"/>
</dbReference>
<dbReference type="PROSITE" id="PS51462">
    <property type="entry name" value="NUDIX"/>
    <property type="match status" value="1"/>
</dbReference>
<keyword evidence="6" id="KW-0489">Methyltransferase</keyword>
<dbReference type="CDD" id="cd02440">
    <property type="entry name" value="AdoMet_MTases"/>
    <property type="match status" value="1"/>
</dbReference>
<comment type="cofactor">
    <cofactor evidence="1">
        <name>Mg(2+)</name>
        <dbReference type="ChEBI" id="CHEBI:18420"/>
    </cofactor>
</comment>
<dbReference type="GO" id="GO:0032259">
    <property type="term" value="P:methylation"/>
    <property type="evidence" value="ECO:0007669"/>
    <property type="project" value="UniProtKB-KW"/>
</dbReference>
<dbReference type="CDD" id="cd04678">
    <property type="entry name" value="NUDIX_MTH2_Nudt15"/>
    <property type="match status" value="1"/>
</dbReference>
<feature type="compositionally biased region" description="Basic and acidic residues" evidence="4">
    <location>
        <begin position="394"/>
        <end position="410"/>
    </location>
</feature>
<evidence type="ECO:0000256" key="2">
    <source>
        <dbReference type="ARBA" id="ARBA00005582"/>
    </source>
</evidence>
<dbReference type="Proteomes" id="UP000247634">
    <property type="component" value="Chromosome"/>
</dbReference>
<keyword evidence="6" id="KW-0808">Transferase</keyword>
<dbReference type="Pfam" id="PF00293">
    <property type="entry name" value="NUDIX"/>
    <property type="match status" value="1"/>
</dbReference>
<dbReference type="PANTHER" id="PTHR43046">
    <property type="entry name" value="GDP-MANNOSE MANNOSYL HYDROLASE"/>
    <property type="match status" value="1"/>
</dbReference>
<evidence type="ECO:0000256" key="1">
    <source>
        <dbReference type="ARBA" id="ARBA00001946"/>
    </source>
</evidence>
<dbReference type="InterPro" id="IPR041698">
    <property type="entry name" value="Methyltransf_25"/>
</dbReference>
<dbReference type="InterPro" id="IPR000086">
    <property type="entry name" value="NUDIX_hydrolase_dom"/>
</dbReference>
<feature type="domain" description="Nudix hydrolase" evidence="5">
    <location>
        <begin position="252"/>
        <end position="379"/>
    </location>
</feature>
<protein>
    <submittedName>
        <fullName evidence="6">Methyltransferase</fullName>
    </submittedName>
</protein>
<accession>A0A2U9NV44</accession>
<dbReference type="InterPro" id="IPR020476">
    <property type="entry name" value="Nudix_hydrolase"/>
</dbReference>
<dbReference type="PRINTS" id="PR00502">
    <property type="entry name" value="NUDIXFAMILY"/>
</dbReference>
<dbReference type="EMBL" id="CP029788">
    <property type="protein sequence ID" value="AWT41163.1"/>
    <property type="molecule type" value="Genomic_DNA"/>
</dbReference>
<sequence>MTTAHTAHPPAGNAEQTNARAWHTYGDHHLGRDTPLAEVDRFSWGPAPTGPGEEILGDLNGLRVLDLGCGPAWHAAHLARAHRATVDAVDASPGQIARARARYADLPGLRLLHADAVDHLRAATPYDVIYSLRAVHFLDPHRLLPALAAGLKPGGRLCFTVLHTNSAGDGPGTSVAPRPEILRLAGGEELTVWMWVLTPELWEDLLVRYGLRVEHVTALDTPEEGNRASYRLFQIRRPDRISSRPRTAEPPAPQSAVGVGAVLAGPRGLLLGRHRRGTTELPGGMVEAGESLPEAVVRELAEETGLVADPADVRLLGLLLDRVDDVVRITVGAVVTRWRGEPADQPGERVGDWRWWPLDALPPGLFECSAQILTAWRPDLPLDHPPAHFTPFADQERGRPNQPDRPDQRD</sequence>
<dbReference type="KEGG" id="sact:DMT42_01685"/>
<evidence type="ECO:0000256" key="4">
    <source>
        <dbReference type="SAM" id="MobiDB-lite"/>
    </source>
</evidence>